<protein>
    <recommendedName>
        <fullName evidence="5">AAA+ ATPase domain-containing protein</fullName>
    </recommendedName>
</protein>
<dbReference type="Pfam" id="PF13635">
    <property type="entry name" value="DUF4143"/>
    <property type="match status" value="1"/>
</dbReference>
<dbReference type="PANTHER" id="PTHR43566:SF2">
    <property type="entry name" value="DUF4143 DOMAIN-CONTAINING PROTEIN"/>
    <property type="match status" value="1"/>
</dbReference>
<sequence>MVRLVKYLRRALDDLLDKVFPDVPAIAIEGAKAVGKTETARRRVQRVLELDDPHTLSALRADTDALLGIDEAVLIDEWQHYPPVWDRVRRAVDRRRDLAVLLTGSATPRPGTTSHSGAGRIASLVMRPMSLTERGVAPGGIDVAKLLEREATIEGHSPLRLPDYAEEICASGLPGLRGIRPAALGLQLDSYLARIVDRDLPEEGVLVRRPQALMAWLTAYAAATSTPASYTAILGAATAGETDKPSRAATQTYRDLLARIWVLDPVPGWTTSLAPLARLKTGPKHQLLDPALAARLLDVTPAKLLSGAPGSGEILGQLFEALVTLCVRARATATGLRTSHLRTRNGDHEIDLIVENTAGRVVAIEVKLTRDPDDADVRHLHWLGDRIGGRLVDKVVVTTGEYAYRRDDGVAVIPLGLLS</sequence>
<evidence type="ECO:0000259" key="1">
    <source>
        <dbReference type="Pfam" id="PF13173"/>
    </source>
</evidence>
<evidence type="ECO:0008006" key="5">
    <source>
        <dbReference type="Google" id="ProtNLM"/>
    </source>
</evidence>
<evidence type="ECO:0000259" key="2">
    <source>
        <dbReference type="Pfam" id="PF13635"/>
    </source>
</evidence>
<gene>
    <name evidence="3" type="ORF">NCTC12967_03036</name>
</gene>
<dbReference type="AlphaFoldDB" id="A0A3S4VLB3"/>
<dbReference type="InterPro" id="IPR041682">
    <property type="entry name" value="AAA_14"/>
</dbReference>
<dbReference type="PANTHER" id="PTHR43566">
    <property type="entry name" value="CONSERVED PROTEIN"/>
    <property type="match status" value="1"/>
</dbReference>
<accession>A0A3S4VLB3</accession>
<feature type="domain" description="DUF4143" evidence="2">
    <location>
        <begin position="198"/>
        <end position="368"/>
    </location>
</feature>
<dbReference type="Pfam" id="PF13173">
    <property type="entry name" value="AAA_14"/>
    <property type="match status" value="1"/>
</dbReference>
<dbReference type="RefSeq" id="WP_061788087.1">
    <property type="nucleotide sequence ID" value="NZ_LR134406.1"/>
</dbReference>
<keyword evidence="4" id="KW-1185">Reference proteome</keyword>
<organism evidence="3 4">
    <name type="scientific">Arachnia propionica</name>
    <dbReference type="NCBI Taxonomy" id="1750"/>
    <lineage>
        <taxon>Bacteria</taxon>
        <taxon>Bacillati</taxon>
        <taxon>Actinomycetota</taxon>
        <taxon>Actinomycetes</taxon>
        <taxon>Propionibacteriales</taxon>
        <taxon>Propionibacteriaceae</taxon>
        <taxon>Arachnia</taxon>
    </lineage>
</organism>
<evidence type="ECO:0000313" key="4">
    <source>
        <dbReference type="Proteomes" id="UP000273044"/>
    </source>
</evidence>
<dbReference type="InterPro" id="IPR025420">
    <property type="entry name" value="DUF4143"/>
</dbReference>
<proteinExistence type="predicted"/>
<evidence type="ECO:0000313" key="3">
    <source>
        <dbReference type="EMBL" id="VEH71709.1"/>
    </source>
</evidence>
<reference evidence="3 4" key="1">
    <citation type="submission" date="2018-12" db="EMBL/GenBank/DDBJ databases">
        <authorList>
            <consortium name="Pathogen Informatics"/>
        </authorList>
    </citation>
    <scope>NUCLEOTIDE SEQUENCE [LARGE SCALE GENOMIC DNA]</scope>
    <source>
        <strain evidence="3 4">NCTC12967</strain>
    </source>
</reference>
<dbReference type="EMBL" id="LR134406">
    <property type="protein sequence ID" value="VEH71709.1"/>
    <property type="molecule type" value="Genomic_DNA"/>
</dbReference>
<dbReference type="GeneID" id="64408435"/>
<dbReference type="Proteomes" id="UP000273044">
    <property type="component" value="Chromosome"/>
</dbReference>
<feature type="domain" description="AAA" evidence="1">
    <location>
        <begin position="24"/>
        <end position="133"/>
    </location>
</feature>
<name>A0A3S4VLB3_9ACTN</name>